<protein>
    <submittedName>
        <fullName evidence="1">Uncharacterized protein</fullName>
    </submittedName>
</protein>
<sequence length="332" mass="35684">MDVIKNHDNFCSHLKNPNPYTVFLAAFILVGILVSYLPQHIKIITRRSSEGLSPWWVLLGGLSSIAAIGNILVLPQSRADIGCCKVVNGAQIGLQWACFMFIVLLFLTFFPTHSDLSASTPSLTSTAPPPKRRDALAVTTAILASLLATFLTSLAIIASSPPKSTRPKTWADILGTIAGTLAAIQYIPQIYFTWKLKGLGSLSIVTMVIQVPGAFVFAFSLGLRVGWEGWSTWLVYVVTGILQGILLGMGITYFLAARARAKDGGARVDEGDEEDVEGPANVDERAALLANGQNKTRPINGTHNSTQTGTASQRQLSMLYAATPPEHDSESS</sequence>
<gene>
    <name evidence="1" type="ORF">LTR37_010860</name>
</gene>
<evidence type="ECO:0000313" key="2">
    <source>
        <dbReference type="Proteomes" id="UP001281147"/>
    </source>
</evidence>
<accession>A0ACC3N3R7</accession>
<dbReference type="EMBL" id="JAUTXU010000092">
    <property type="protein sequence ID" value="KAK3709487.1"/>
    <property type="molecule type" value="Genomic_DNA"/>
</dbReference>
<organism evidence="1 2">
    <name type="scientific">Vermiconidia calcicola</name>
    <dbReference type="NCBI Taxonomy" id="1690605"/>
    <lineage>
        <taxon>Eukaryota</taxon>
        <taxon>Fungi</taxon>
        <taxon>Dikarya</taxon>
        <taxon>Ascomycota</taxon>
        <taxon>Pezizomycotina</taxon>
        <taxon>Dothideomycetes</taxon>
        <taxon>Dothideomycetidae</taxon>
        <taxon>Mycosphaerellales</taxon>
        <taxon>Extremaceae</taxon>
        <taxon>Vermiconidia</taxon>
    </lineage>
</organism>
<comment type="caution">
    <text evidence="1">The sequence shown here is derived from an EMBL/GenBank/DDBJ whole genome shotgun (WGS) entry which is preliminary data.</text>
</comment>
<reference evidence="1" key="1">
    <citation type="submission" date="2023-07" db="EMBL/GenBank/DDBJ databases">
        <title>Black Yeasts Isolated from many extreme environments.</title>
        <authorList>
            <person name="Coleine C."/>
            <person name="Stajich J.E."/>
            <person name="Selbmann L."/>
        </authorList>
    </citation>
    <scope>NUCLEOTIDE SEQUENCE</scope>
    <source>
        <strain evidence="1">CCFEE 5714</strain>
    </source>
</reference>
<name>A0ACC3N3R7_9PEZI</name>
<evidence type="ECO:0000313" key="1">
    <source>
        <dbReference type="EMBL" id="KAK3709487.1"/>
    </source>
</evidence>
<proteinExistence type="predicted"/>
<dbReference type="Proteomes" id="UP001281147">
    <property type="component" value="Unassembled WGS sequence"/>
</dbReference>
<keyword evidence="2" id="KW-1185">Reference proteome</keyword>